<evidence type="ECO:0000256" key="1">
    <source>
        <dbReference type="ARBA" id="ARBA00023015"/>
    </source>
</evidence>
<dbReference type="InterPro" id="IPR001647">
    <property type="entry name" value="HTH_TetR"/>
</dbReference>
<dbReference type="RefSeq" id="WP_204978133.1">
    <property type="nucleotide sequence ID" value="NZ_JBHTII010000001.1"/>
</dbReference>
<keyword evidence="3" id="KW-0804">Transcription</keyword>
<dbReference type="Pfam" id="PF00440">
    <property type="entry name" value="TetR_N"/>
    <property type="match status" value="1"/>
</dbReference>
<dbReference type="Gene3D" id="1.10.357.10">
    <property type="entry name" value="Tetracycline Repressor, domain 2"/>
    <property type="match status" value="1"/>
</dbReference>
<evidence type="ECO:0000313" key="6">
    <source>
        <dbReference type="EMBL" id="MFD0790348.1"/>
    </source>
</evidence>
<feature type="DNA-binding region" description="H-T-H motif" evidence="4">
    <location>
        <begin position="31"/>
        <end position="50"/>
    </location>
</feature>
<name>A0ABW3AI53_9MICO</name>
<evidence type="ECO:0000256" key="2">
    <source>
        <dbReference type="ARBA" id="ARBA00023125"/>
    </source>
</evidence>
<proteinExistence type="predicted"/>
<reference evidence="7" key="1">
    <citation type="journal article" date="2019" name="Int. J. Syst. Evol. Microbiol.">
        <title>The Global Catalogue of Microorganisms (GCM) 10K type strain sequencing project: providing services to taxonomists for standard genome sequencing and annotation.</title>
        <authorList>
            <consortium name="The Broad Institute Genomics Platform"/>
            <consortium name="The Broad Institute Genome Sequencing Center for Infectious Disease"/>
            <person name="Wu L."/>
            <person name="Ma J."/>
        </authorList>
    </citation>
    <scope>NUCLEOTIDE SEQUENCE [LARGE SCALE GENOMIC DNA]</scope>
    <source>
        <strain evidence="7">CCUG 54523</strain>
    </source>
</reference>
<accession>A0ABW3AI53</accession>
<gene>
    <name evidence="6" type="ORF">ACFQ0P_08060</name>
</gene>
<dbReference type="SUPFAM" id="SSF48498">
    <property type="entry name" value="Tetracyclin repressor-like, C-terminal domain"/>
    <property type="match status" value="1"/>
</dbReference>
<dbReference type="Pfam" id="PF13305">
    <property type="entry name" value="TetR_C_33"/>
    <property type="match status" value="1"/>
</dbReference>
<dbReference type="Proteomes" id="UP001597055">
    <property type="component" value="Unassembled WGS sequence"/>
</dbReference>
<organism evidence="6 7">
    <name type="scientific">Microbacterium insulae</name>
    <dbReference type="NCBI Taxonomy" id="483014"/>
    <lineage>
        <taxon>Bacteria</taxon>
        <taxon>Bacillati</taxon>
        <taxon>Actinomycetota</taxon>
        <taxon>Actinomycetes</taxon>
        <taxon>Micrococcales</taxon>
        <taxon>Microbacteriaceae</taxon>
        <taxon>Microbacterium</taxon>
    </lineage>
</organism>
<dbReference type="InterPro" id="IPR009057">
    <property type="entry name" value="Homeodomain-like_sf"/>
</dbReference>
<dbReference type="SUPFAM" id="SSF46689">
    <property type="entry name" value="Homeodomain-like"/>
    <property type="match status" value="1"/>
</dbReference>
<evidence type="ECO:0000256" key="3">
    <source>
        <dbReference type="ARBA" id="ARBA00023163"/>
    </source>
</evidence>
<sequence>MTITDQNSSARDALLQSAREELIERGHASVSLRAVARRAGLSHAAPAHFFGDRAGMLTAVATVGFDELGRTLAAATRDASASGQSALDCLGLAYVEFGLAQPALMDLMFRRSELVTDDPAFVAAQRTALGYLRDAVSAMGPADSEEWSLVSWAVVHGLVSLTREGALTRVAETHATDPAGLARHLVAVYGAGVTAISAQHT</sequence>
<dbReference type="InterPro" id="IPR025996">
    <property type="entry name" value="MT1864/Rv1816-like_C"/>
</dbReference>
<evidence type="ECO:0000313" key="7">
    <source>
        <dbReference type="Proteomes" id="UP001597055"/>
    </source>
</evidence>
<evidence type="ECO:0000256" key="4">
    <source>
        <dbReference type="PROSITE-ProRule" id="PRU00335"/>
    </source>
</evidence>
<dbReference type="PROSITE" id="PS50977">
    <property type="entry name" value="HTH_TETR_2"/>
    <property type="match status" value="1"/>
</dbReference>
<keyword evidence="2 4" id="KW-0238">DNA-binding</keyword>
<comment type="caution">
    <text evidence="6">The sequence shown here is derived from an EMBL/GenBank/DDBJ whole genome shotgun (WGS) entry which is preliminary data.</text>
</comment>
<protein>
    <submittedName>
        <fullName evidence="6">TetR/AcrR family transcriptional regulator</fullName>
    </submittedName>
</protein>
<feature type="domain" description="HTH tetR-type" evidence="5">
    <location>
        <begin position="8"/>
        <end position="68"/>
    </location>
</feature>
<keyword evidence="7" id="KW-1185">Reference proteome</keyword>
<keyword evidence="1" id="KW-0805">Transcription regulation</keyword>
<dbReference type="InterPro" id="IPR036271">
    <property type="entry name" value="Tet_transcr_reg_TetR-rel_C_sf"/>
</dbReference>
<dbReference type="EMBL" id="JBHTII010000001">
    <property type="protein sequence ID" value="MFD0790348.1"/>
    <property type="molecule type" value="Genomic_DNA"/>
</dbReference>
<evidence type="ECO:0000259" key="5">
    <source>
        <dbReference type="PROSITE" id="PS50977"/>
    </source>
</evidence>